<keyword evidence="5 6" id="KW-0472">Membrane</keyword>
<name>A0A212K8H5_9DELT</name>
<reference evidence="8" key="1">
    <citation type="submission" date="2016-04" db="EMBL/GenBank/DDBJ databases">
        <authorList>
            <person name="Evans L.H."/>
            <person name="Alamgir A."/>
            <person name="Owens N."/>
            <person name="Weber N.D."/>
            <person name="Virtaneva K."/>
            <person name="Barbian K."/>
            <person name="Babar A."/>
            <person name="Rosenke K."/>
        </authorList>
    </citation>
    <scope>NUCLEOTIDE SEQUENCE</scope>
    <source>
        <strain evidence="8">86</strain>
    </source>
</reference>
<dbReference type="GO" id="GO:0017004">
    <property type="term" value="P:cytochrome complex assembly"/>
    <property type="evidence" value="ECO:0007669"/>
    <property type="project" value="InterPro"/>
</dbReference>
<dbReference type="Pfam" id="PF02683">
    <property type="entry name" value="DsbD_TM"/>
    <property type="match status" value="1"/>
</dbReference>
<accession>A0A212K8H5</accession>
<comment type="similarity">
    <text evidence="2">Belongs to the DsbD family.</text>
</comment>
<evidence type="ECO:0000256" key="5">
    <source>
        <dbReference type="ARBA" id="ARBA00023136"/>
    </source>
</evidence>
<dbReference type="GO" id="GO:0016020">
    <property type="term" value="C:membrane"/>
    <property type="evidence" value="ECO:0007669"/>
    <property type="project" value="UniProtKB-SubCell"/>
</dbReference>
<dbReference type="AlphaFoldDB" id="A0A212K8H5"/>
<evidence type="ECO:0000256" key="1">
    <source>
        <dbReference type="ARBA" id="ARBA00004141"/>
    </source>
</evidence>
<keyword evidence="3 6" id="KW-0812">Transmembrane</keyword>
<dbReference type="PANTHER" id="PTHR31272:SF6">
    <property type="entry name" value="CYTOCHROME C-TYPE BIOGENESIS CCDA-LIKE CHLOROPLASTIC PROTEIN"/>
    <property type="match status" value="1"/>
</dbReference>
<keyword evidence="4 6" id="KW-1133">Transmembrane helix</keyword>
<evidence type="ECO:0000256" key="3">
    <source>
        <dbReference type="ARBA" id="ARBA00022692"/>
    </source>
</evidence>
<dbReference type="PANTHER" id="PTHR31272">
    <property type="entry name" value="CYTOCHROME C-TYPE BIOGENESIS PROTEIN HI_1454-RELATED"/>
    <property type="match status" value="1"/>
</dbReference>
<evidence type="ECO:0000313" key="8">
    <source>
        <dbReference type="EMBL" id="SBW07942.1"/>
    </source>
</evidence>
<feature type="transmembrane region" description="Helical" evidence="6">
    <location>
        <begin position="136"/>
        <end position="162"/>
    </location>
</feature>
<dbReference type="EMBL" id="FLUQ01000003">
    <property type="protein sequence ID" value="SBW07942.1"/>
    <property type="molecule type" value="Genomic_DNA"/>
</dbReference>
<protein>
    <submittedName>
        <fullName evidence="8">Cytochrome C biogenesis transmembrane region family protein</fullName>
    </submittedName>
</protein>
<organism evidence="8">
    <name type="scientific">uncultured delta proteobacterium</name>
    <dbReference type="NCBI Taxonomy" id="34034"/>
    <lineage>
        <taxon>Bacteria</taxon>
        <taxon>Deltaproteobacteria</taxon>
        <taxon>environmental samples</taxon>
    </lineage>
</organism>
<feature type="transmembrane region" description="Helical" evidence="6">
    <location>
        <begin position="96"/>
        <end position="115"/>
    </location>
</feature>
<feature type="transmembrane region" description="Helical" evidence="6">
    <location>
        <begin position="215"/>
        <end position="233"/>
    </location>
</feature>
<evidence type="ECO:0000256" key="4">
    <source>
        <dbReference type="ARBA" id="ARBA00022989"/>
    </source>
</evidence>
<proteinExistence type="inferred from homology"/>
<dbReference type="InterPro" id="IPR003834">
    <property type="entry name" value="Cyt_c_assmbl_TM_dom"/>
</dbReference>
<feature type="transmembrane region" description="Helical" evidence="6">
    <location>
        <begin position="174"/>
        <end position="195"/>
    </location>
</feature>
<sequence>MFDQFLLMINEWMMAGFGLAVVGCFLWGLVSVLFSPCHLASIPLMVGYVAGQGTLVQGRQAAGYAVLFSMGLFVSIALVGIICSMLGRMLGDISPLWGIPVGGLFIWLGLNLIGIKACKLPSGSLGNLKMRGYGGALILGLSYGILSGACTFGFIAPILAIITVQEEVAKGLSLILFFALGHCLPIVVAGSSAALAQRVLAGKGMQTATVWGRRIAGGLVAAIGVYFIVSAFTGP</sequence>
<gene>
    <name evidence="8" type="ORF">KL86DPRO_30144</name>
</gene>
<comment type="subcellular location">
    <subcellularLocation>
        <location evidence="1">Membrane</location>
        <topology evidence="1">Multi-pass membrane protein</topology>
    </subcellularLocation>
</comment>
<feature type="transmembrane region" description="Helical" evidence="6">
    <location>
        <begin position="65"/>
        <end position="90"/>
    </location>
</feature>
<feature type="transmembrane region" description="Helical" evidence="6">
    <location>
        <begin position="40"/>
        <end position="58"/>
    </location>
</feature>
<feature type="domain" description="Cytochrome C biogenesis protein transmembrane" evidence="7">
    <location>
        <begin position="20"/>
        <end position="194"/>
    </location>
</feature>
<dbReference type="InterPro" id="IPR051790">
    <property type="entry name" value="Cytochrome_c-biogenesis_DsbD"/>
</dbReference>
<evidence type="ECO:0000256" key="2">
    <source>
        <dbReference type="ARBA" id="ARBA00006143"/>
    </source>
</evidence>
<evidence type="ECO:0000259" key="7">
    <source>
        <dbReference type="Pfam" id="PF02683"/>
    </source>
</evidence>
<feature type="transmembrane region" description="Helical" evidence="6">
    <location>
        <begin position="12"/>
        <end position="34"/>
    </location>
</feature>
<evidence type="ECO:0000256" key="6">
    <source>
        <dbReference type="SAM" id="Phobius"/>
    </source>
</evidence>